<reference evidence="2" key="4">
    <citation type="submission" date="2025-09" db="UniProtKB">
        <authorList>
            <consortium name="Ensembl"/>
        </authorList>
    </citation>
    <scope>IDENTIFICATION</scope>
    <source>
        <strain evidence="2">HSOK</strain>
    </source>
</reference>
<evidence type="ECO:0000313" key="3">
    <source>
        <dbReference type="Proteomes" id="UP000265200"/>
    </source>
</evidence>
<protein>
    <submittedName>
        <fullName evidence="2">Uncharacterized protein</fullName>
    </submittedName>
</protein>
<proteinExistence type="predicted"/>
<dbReference type="Ensembl" id="ENSORLT00015004384.1">
    <property type="protein sequence ID" value="ENSORLP00015006345.1"/>
    <property type="gene ID" value="ENSORLG00015007177.1"/>
</dbReference>
<sequence>MSLFRSSKRLQQRMLGRSWSFISKTGGCLPGTDLFFSGCLLPLAKAKGCSEKSSSSNPLKPFQGPMPRTKVTPACRRKCTNASC</sequence>
<reference evidence="2 3" key="2">
    <citation type="submission" date="2017-04" db="EMBL/GenBank/DDBJ databases">
        <title>CpG methylation of centromeres and impact of large insertions on vertebrate speciation.</title>
        <authorList>
            <person name="Ichikawa K."/>
            <person name="Yoshimura J."/>
            <person name="Morishita S."/>
        </authorList>
    </citation>
    <scope>NUCLEOTIDE SEQUENCE</scope>
    <source>
        <strain evidence="2 3">HSOK</strain>
    </source>
</reference>
<name>A0A3P9HF03_ORYLA</name>
<accession>A0A3P9HF03</accession>
<evidence type="ECO:0000313" key="2">
    <source>
        <dbReference type="Ensembl" id="ENSORLP00015006345.1"/>
    </source>
</evidence>
<organism evidence="2 3">
    <name type="scientific">Oryzias latipes</name>
    <name type="common">Japanese rice fish</name>
    <name type="synonym">Japanese killifish</name>
    <dbReference type="NCBI Taxonomy" id="8090"/>
    <lineage>
        <taxon>Eukaryota</taxon>
        <taxon>Metazoa</taxon>
        <taxon>Chordata</taxon>
        <taxon>Craniata</taxon>
        <taxon>Vertebrata</taxon>
        <taxon>Euteleostomi</taxon>
        <taxon>Actinopterygii</taxon>
        <taxon>Neopterygii</taxon>
        <taxon>Teleostei</taxon>
        <taxon>Neoteleostei</taxon>
        <taxon>Acanthomorphata</taxon>
        <taxon>Ovalentaria</taxon>
        <taxon>Atherinomorphae</taxon>
        <taxon>Beloniformes</taxon>
        <taxon>Adrianichthyidae</taxon>
        <taxon>Oryziinae</taxon>
        <taxon>Oryzias</taxon>
    </lineage>
</organism>
<evidence type="ECO:0000256" key="1">
    <source>
        <dbReference type="SAM" id="MobiDB-lite"/>
    </source>
</evidence>
<dbReference type="Proteomes" id="UP000265200">
    <property type="component" value="Chromosome 13"/>
</dbReference>
<reference evidence="2" key="3">
    <citation type="submission" date="2025-08" db="UniProtKB">
        <authorList>
            <consortium name="Ensembl"/>
        </authorList>
    </citation>
    <scope>IDENTIFICATION</scope>
    <source>
        <strain evidence="2">HSOK</strain>
    </source>
</reference>
<feature type="region of interest" description="Disordered" evidence="1">
    <location>
        <begin position="49"/>
        <end position="69"/>
    </location>
</feature>
<reference key="1">
    <citation type="journal article" date="2007" name="Nature">
        <title>The medaka draft genome and insights into vertebrate genome evolution.</title>
        <authorList>
            <person name="Kasahara M."/>
            <person name="Naruse K."/>
            <person name="Sasaki S."/>
            <person name="Nakatani Y."/>
            <person name="Qu W."/>
            <person name="Ahsan B."/>
            <person name="Yamada T."/>
            <person name="Nagayasu Y."/>
            <person name="Doi K."/>
            <person name="Kasai Y."/>
            <person name="Jindo T."/>
            <person name="Kobayashi D."/>
            <person name="Shimada A."/>
            <person name="Toyoda A."/>
            <person name="Kuroki Y."/>
            <person name="Fujiyama A."/>
            <person name="Sasaki T."/>
            <person name="Shimizu A."/>
            <person name="Asakawa S."/>
            <person name="Shimizu N."/>
            <person name="Hashimoto S."/>
            <person name="Yang J."/>
            <person name="Lee Y."/>
            <person name="Matsushima K."/>
            <person name="Sugano S."/>
            <person name="Sakaizumi M."/>
            <person name="Narita T."/>
            <person name="Ohishi K."/>
            <person name="Haga S."/>
            <person name="Ohta F."/>
            <person name="Nomoto H."/>
            <person name="Nogata K."/>
            <person name="Morishita T."/>
            <person name="Endo T."/>
            <person name="Shin-I T."/>
            <person name="Takeda H."/>
            <person name="Morishita S."/>
            <person name="Kohara Y."/>
        </authorList>
    </citation>
    <scope>NUCLEOTIDE SEQUENCE [LARGE SCALE GENOMIC DNA]</scope>
    <source>
        <strain>Hd-rR</strain>
    </source>
</reference>
<dbReference type="AlphaFoldDB" id="A0A3P9HF03"/>